<comment type="subcellular location">
    <subcellularLocation>
        <location evidence="2">Cell membrane</location>
        <topology evidence="2">Multi-pass membrane protein</topology>
    </subcellularLocation>
</comment>
<evidence type="ECO:0000256" key="13">
    <source>
        <dbReference type="SAM" id="Coils"/>
    </source>
</evidence>
<dbReference type="PANTHER" id="PTHR43065">
    <property type="entry name" value="SENSOR HISTIDINE KINASE"/>
    <property type="match status" value="1"/>
</dbReference>
<dbReference type="Gene3D" id="3.30.565.10">
    <property type="entry name" value="Histidine kinase-like ATPase, C-terminal domain"/>
    <property type="match status" value="1"/>
</dbReference>
<dbReference type="InterPro" id="IPR003594">
    <property type="entry name" value="HATPase_dom"/>
</dbReference>
<dbReference type="InterPro" id="IPR036097">
    <property type="entry name" value="HisK_dim/P_sf"/>
</dbReference>
<evidence type="ECO:0000256" key="7">
    <source>
        <dbReference type="ARBA" id="ARBA00022692"/>
    </source>
</evidence>
<evidence type="ECO:0000256" key="2">
    <source>
        <dbReference type="ARBA" id="ARBA00004651"/>
    </source>
</evidence>
<evidence type="ECO:0000259" key="15">
    <source>
        <dbReference type="PROSITE" id="PS50109"/>
    </source>
</evidence>
<keyword evidence="8" id="KW-0547">Nucleotide-binding</keyword>
<accession>A0ABT2ZJ47</accession>
<dbReference type="InterPro" id="IPR017055">
    <property type="entry name" value="Sig_transdc_His_kinase_DctB"/>
</dbReference>
<keyword evidence="12" id="KW-0902">Two-component regulatory system</keyword>
<feature type="transmembrane region" description="Helical" evidence="14">
    <location>
        <begin position="275"/>
        <end position="297"/>
    </location>
</feature>
<dbReference type="SUPFAM" id="SSF55874">
    <property type="entry name" value="ATPase domain of HSP90 chaperone/DNA topoisomerase II/histidine kinase"/>
    <property type="match status" value="1"/>
</dbReference>
<dbReference type="SMART" id="SM00388">
    <property type="entry name" value="HisKA"/>
    <property type="match status" value="1"/>
</dbReference>
<dbReference type="PRINTS" id="PR00344">
    <property type="entry name" value="BCTRLSENSOR"/>
</dbReference>
<evidence type="ECO:0000313" key="16">
    <source>
        <dbReference type="EMBL" id="MCV2871154.1"/>
    </source>
</evidence>
<keyword evidence="7 14" id="KW-0812">Transmembrane</keyword>
<feature type="domain" description="Histidine kinase" evidence="15">
    <location>
        <begin position="357"/>
        <end position="568"/>
    </location>
</feature>
<dbReference type="PANTHER" id="PTHR43065:SF46">
    <property type="entry name" value="C4-DICARBOXYLATE TRANSPORT SENSOR PROTEIN DCTB"/>
    <property type="match status" value="1"/>
</dbReference>
<reference evidence="16 17" key="1">
    <citation type="submission" date="2022-10" db="EMBL/GenBank/DDBJ databases">
        <title>Defluviimonas sp. nov., isolated from ocean surface sediments.</title>
        <authorList>
            <person name="He W."/>
            <person name="Wang L."/>
            <person name="Zhang D.-F."/>
        </authorList>
    </citation>
    <scope>NUCLEOTIDE SEQUENCE [LARGE SCALE GENOMIC DNA]</scope>
    <source>
        <strain evidence="16 17">WL0050</strain>
    </source>
</reference>
<gene>
    <name evidence="16" type="ORF">OEZ71_02470</name>
</gene>
<evidence type="ECO:0000256" key="9">
    <source>
        <dbReference type="ARBA" id="ARBA00022777"/>
    </source>
</evidence>
<keyword evidence="10 16" id="KW-0067">ATP-binding</keyword>
<dbReference type="CDD" id="cd12914">
    <property type="entry name" value="PDC1_DGC_like"/>
    <property type="match status" value="1"/>
</dbReference>
<dbReference type="Gene3D" id="1.10.287.130">
    <property type="match status" value="1"/>
</dbReference>
<dbReference type="EMBL" id="JAOWKZ010000001">
    <property type="protein sequence ID" value="MCV2871154.1"/>
    <property type="molecule type" value="Genomic_DNA"/>
</dbReference>
<keyword evidence="14" id="KW-0472">Membrane</keyword>
<dbReference type="SUPFAM" id="SSF47384">
    <property type="entry name" value="Homodimeric domain of signal transducing histidine kinase"/>
    <property type="match status" value="1"/>
</dbReference>
<dbReference type="GO" id="GO:0005524">
    <property type="term" value="F:ATP binding"/>
    <property type="evidence" value="ECO:0007669"/>
    <property type="project" value="UniProtKB-KW"/>
</dbReference>
<sequence length="573" mass="62421">MIRRALALLVFLALAGSVTGGIWWRSLSDALARLEDRGRADLALAGDRLLGQLQRYREMTVLMADHPEVLRLALDPEADAGQADRLLRRTADMTRSDELVLTDRFGKVIASSGPDHGADMSSGPYFRRAMQGALGFHHEIDRSSGRRLFVYAAPVFSPEGPVVGTLITRVETEAVEVIWRGEPMIVFFTDTDGIAFVSNRDELVLVRLDLLPGEEGTVPADLLRREVRRIDRHEIWDLDGGPYLPARALHLTRPLPVIEMTGEALVDIAPAERQAMLEALLAAAACIVIGTAIYALLERRRALAVQLATEAEANARLESRVEERTRELSDANDQLQRAQADLVRAGKLSALGQMSAGISHELNQPLTAIRSYAENAGLFLDRGQNDKAVENLGRINDLAHRMGRIIKNLRAFARQESEAMSDVDLGQVVAASLELSEARLRAAGVTVDWTPPVRAVWVRGGEVRLQQVLMNLLANAADAMEAGGLVTIRIDRIAGRVRLTVTDTGPGIAEPDRVFDPFYSTKEVGASEGMGLGLSISYGIVKSFGGAISGRNRPEGGAEFMIELDPARKARAA</sequence>
<dbReference type="PROSITE" id="PS50109">
    <property type="entry name" value="HIS_KIN"/>
    <property type="match status" value="1"/>
</dbReference>
<keyword evidence="17" id="KW-1185">Reference proteome</keyword>
<dbReference type="Proteomes" id="UP001652564">
    <property type="component" value="Unassembled WGS sequence"/>
</dbReference>
<dbReference type="InterPro" id="IPR005467">
    <property type="entry name" value="His_kinase_dom"/>
</dbReference>
<proteinExistence type="predicted"/>
<feature type="coiled-coil region" evidence="13">
    <location>
        <begin position="314"/>
        <end position="348"/>
    </location>
</feature>
<evidence type="ECO:0000256" key="4">
    <source>
        <dbReference type="ARBA" id="ARBA00022475"/>
    </source>
</evidence>
<dbReference type="InterPro" id="IPR036890">
    <property type="entry name" value="HATPase_C_sf"/>
</dbReference>
<dbReference type="SUPFAM" id="SSF103190">
    <property type="entry name" value="Sensory domain-like"/>
    <property type="match status" value="1"/>
</dbReference>
<keyword evidence="6" id="KW-0808">Transferase</keyword>
<keyword evidence="5" id="KW-0597">Phosphoprotein</keyword>
<dbReference type="SMART" id="SM00387">
    <property type="entry name" value="HATPase_c"/>
    <property type="match status" value="1"/>
</dbReference>
<protein>
    <recommendedName>
        <fullName evidence="3">histidine kinase</fullName>
        <ecNumber evidence="3">2.7.13.3</ecNumber>
    </recommendedName>
</protein>
<dbReference type="CDD" id="cd00082">
    <property type="entry name" value="HisKA"/>
    <property type="match status" value="1"/>
</dbReference>
<dbReference type="EC" id="2.7.13.3" evidence="3"/>
<name>A0ABT2ZJ47_9RHOB</name>
<dbReference type="InterPro" id="IPR003661">
    <property type="entry name" value="HisK_dim/P_dom"/>
</dbReference>
<dbReference type="Gene3D" id="3.30.450.20">
    <property type="entry name" value="PAS domain"/>
    <property type="match status" value="1"/>
</dbReference>
<keyword evidence="11 14" id="KW-1133">Transmembrane helix</keyword>
<dbReference type="Pfam" id="PF00512">
    <property type="entry name" value="HisKA"/>
    <property type="match status" value="1"/>
</dbReference>
<evidence type="ECO:0000256" key="11">
    <source>
        <dbReference type="ARBA" id="ARBA00022989"/>
    </source>
</evidence>
<evidence type="ECO:0000256" key="8">
    <source>
        <dbReference type="ARBA" id="ARBA00022741"/>
    </source>
</evidence>
<keyword evidence="4" id="KW-1003">Cell membrane</keyword>
<dbReference type="InterPro" id="IPR004358">
    <property type="entry name" value="Sig_transdc_His_kin-like_C"/>
</dbReference>
<evidence type="ECO:0000256" key="10">
    <source>
        <dbReference type="ARBA" id="ARBA00022840"/>
    </source>
</evidence>
<evidence type="ECO:0000256" key="5">
    <source>
        <dbReference type="ARBA" id="ARBA00022553"/>
    </source>
</evidence>
<evidence type="ECO:0000256" key="1">
    <source>
        <dbReference type="ARBA" id="ARBA00000085"/>
    </source>
</evidence>
<comment type="catalytic activity">
    <reaction evidence="1">
        <text>ATP + protein L-histidine = ADP + protein N-phospho-L-histidine.</text>
        <dbReference type="EC" id="2.7.13.3"/>
    </reaction>
</comment>
<keyword evidence="9" id="KW-0418">Kinase</keyword>
<keyword evidence="13" id="KW-0175">Coiled coil</keyword>
<evidence type="ECO:0000256" key="12">
    <source>
        <dbReference type="ARBA" id="ARBA00023012"/>
    </source>
</evidence>
<organism evidence="16 17">
    <name type="scientific">Albidovulum litorale</name>
    <dbReference type="NCBI Taxonomy" id="2984134"/>
    <lineage>
        <taxon>Bacteria</taxon>
        <taxon>Pseudomonadati</taxon>
        <taxon>Pseudomonadota</taxon>
        <taxon>Alphaproteobacteria</taxon>
        <taxon>Rhodobacterales</taxon>
        <taxon>Paracoccaceae</taxon>
        <taxon>Albidovulum</taxon>
    </lineage>
</organism>
<evidence type="ECO:0000256" key="14">
    <source>
        <dbReference type="SAM" id="Phobius"/>
    </source>
</evidence>
<dbReference type="PIRSF" id="PIRSF036431">
    <property type="entry name" value="STHK_DctB"/>
    <property type="match status" value="1"/>
</dbReference>
<dbReference type="InterPro" id="IPR029151">
    <property type="entry name" value="Sensor-like_sf"/>
</dbReference>
<dbReference type="Pfam" id="PF02518">
    <property type="entry name" value="HATPase_c"/>
    <property type="match status" value="1"/>
</dbReference>
<evidence type="ECO:0000313" key="17">
    <source>
        <dbReference type="Proteomes" id="UP001652564"/>
    </source>
</evidence>
<comment type="caution">
    <text evidence="16">The sequence shown here is derived from an EMBL/GenBank/DDBJ whole genome shotgun (WGS) entry which is preliminary data.</text>
</comment>
<evidence type="ECO:0000256" key="6">
    <source>
        <dbReference type="ARBA" id="ARBA00022679"/>
    </source>
</evidence>
<evidence type="ECO:0000256" key="3">
    <source>
        <dbReference type="ARBA" id="ARBA00012438"/>
    </source>
</evidence>
<dbReference type="RefSeq" id="WP_263738339.1">
    <property type="nucleotide sequence ID" value="NZ_JAOWKZ010000001.1"/>
</dbReference>